<dbReference type="Proteomes" id="UP000221369">
    <property type="component" value="Unassembled WGS sequence"/>
</dbReference>
<dbReference type="InterPro" id="IPR025424">
    <property type="entry name" value="YrhK_domain"/>
</dbReference>
<name>A0A2A9DXA3_9MICO</name>
<dbReference type="AlphaFoldDB" id="A0A2A9DXA3"/>
<protein>
    <submittedName>
        <fullName evidence="3">YrhK-like protein</fullName>
    </submittedName>
</protein>
<reference evidence="3 4" key="1">
    <citation type="submission" date="2017-10" db="EMBL/GenBank/DDBJ databases">
        <title>Sequencing the genomes of 1000 actinobacteria strains.</title>
        <authorList>
            <person name="Klenk H.-P."/>
        </authorList>
    </citation>
    <scope>NUCLEOTIDE SEQUENCE [LARGE SCALE GENOMIC DNA]</scope>
    <source>
        <strain evidence="3 4">DSM 21798</strain>
    </source>
</reference>
<dbReference type="Pfam" id="PF14145">
    <property type="entry name" value="YrhK"/>
    <property type="match status" value="1"/>
</dbReference>
<evidence type="ECO:0000313" key="3">
    <source>
        <dbReference type="EMBL" id="PFG30622.1"/>
    </source>
</evidence>
<keyword evidence="1" id="KW-0812">Transmembrane</keyword>
<keyword evidence="4" id="KW-1185">Reference proteome</keyword>
<accession>A0A2A9DXA3</accession>
<proteinExistence type="predicted"/>
<organism evidence="3 4">
    <name type="scientific">Paramicrobacterium agarici</name>
    <dbReference type="NCBI Taxonomy" id="630514"/>
    <lineage>
        <taxon>Bacteria</taxon>
        <taxon>Bacillati</taxon>
        <taxon>Actinomycetota</taxon>
        <taxon>Actinomycetes</taxon>
        <taxon>Micrococcales</taxon>
        <taxon>Microbacteriaceae</taxon>
        <taxon>Paramicrobacterium</taxon>
    </lineage>
</organism>
<sequence>MGFYDPRNKEISPRAARLYAAFSVAHSIADFAAAALFVIGSVLFFSEALKTPGIWCFLVGSICFLLKPTIRLIREIKLAALDEVSSLASRAPEGPGNVHFESSDDK</sequence>
<gene>
    <name evidence="3" type="ORF">ATJ78_1557</name>
</gene>
<keyword evidence="1" id="KW-1133">Transmembrane helix</keyword>
<evidence type="ECO:0000259" key="2">
    <source>
        <dbReference type="Pfam" id="PF14145"/>
    </source>
</evidence>
<evidence type="ECO:0000313" key="4">
    <source>
        <dbReference type="Proteomes" id="UP000221369"/>
    </source>
</evidence>
<comment type="caution">
    <text evidence="3">The sequence shown here is derived from an EMBL/GenBank/DDBJ whole genome shotgun (WGS) entry which is preliminary data.</text>
</comment>
<feature type="transmembrane region" description="Helical" evidence="1">
    <location>
        <begin position="21"/>
        <end position="46"/>
    </location>
</feature>
<evidence type="ECO:0000256" key="1">
    <source>
        <dbReference type="SAM" id="Phobius"/>
    </source>
</evidence>
<feature type="transmembrane region" description="Helical" evidence="1">
    <location>
        <begin position="52"/>
        <end position="70"/>
    </location>
</feature>
<keyword evidence="1" id="KW-0472">Membrane</keyword>
<dbReference type="EMBL" id="PDJE01000001">
    <property type="protein sequence ID" value="PFG30622.1"/>
    <property type="molecule type" value="Genomic_DNA"/>
</dbReference>
<dbReference type="RefSeq" id="WP_098407055.1">
    <property type="nucleotide sequence ID" value="NZ_PDJE01000001.1"/>
</dbReference>
<feature type="domain" description="YrhK" evidence="2">
    <location>
        <begin position="22"/>
        <end position="76"/>
    </location>
</feature>